<comment type="caution">
    <text evidence="3">Lacks conserved residue(s) required for the propagation of feature annotation.</text>
</comment>
<dbReference type="AlphaFoldDB" id="A0A8S0RUL2"/>
<evidence type="ECO:0000313" key="4">
    <source>
        <dbReference type="EMBL" id="CAA2983073.1"/>
    </source>
</evidence>
<keyword evidence="2" id="KW-0804">Transcription</keyword>
<name>A0A8S0RUL2_OLEEU</name>
<dbReference type="Pfam" id="PF03514">
    <property type="entry name" value="GRAS"/>
    <property type="match status" value="1"/>
</dbReference>
<dbReference type="OrthoDB" id="1722834at2759"/>
<proteinExistence type="inferred from homology"/>
<reference evidence="4 5" key="1">
    <citation type="submission" date="2019-12" db="EMBL/GenBank/DDBJ databases">
        <authorList>
            <person name="Alioto T."/>
            <person name="Alioto T."/>
            <person name="Gomez Garrido J."/>
        </authorList>
    </citation>
    <scope>NUCLEOTIDE SEQUENCE [LARGE SCALE GENOMIC DNA]</scope>
</reference>
<accession>A0A8S0RUL2</accession>
<dbReference type="PANTHER" id="PTHR31636">
    <property type="entry name" value="OSJNBA0084A10.13 PROTEIN-RELATED"/>
    <property type="match status" value="1"/>
</dbReference>
<gene>
    <name evidence="4" type="ORF">OLEA9_A024438</name>
</gene>
<comment type="caution">
    <text evidence="4">The sequence shown here is derived from an EMBL/GenBank/DDBJ whole genome shotgun (WGS) entry which is preliminary data.</text>
</comment>
<protein>
    <submittedName>
        <fullName evidence="4">Scarecrow 3</fullName>
    </submittedName>
</protein>
<keyword evidence="1" id="KW-0805">Transcription regulation</keyword>
<sequence length="180" mass="20225">MRSEDRGLFPIHLLIACASDAAGNVENANIGLEYISNLASPDGDTMKRIAAYFTEALADRMLKGWPGLHKALNSTKIMSVAEEILVQKLFFEFCPFLKLAHVITNQLILEAMEEEVVVHVTDLHSFEPAQWISLLQALSERREGPPHIIITGIHEQKGALEHMAHRLIQEAEKFRYPISV</sequence>
<keyword evidence="5" id="KW-1185">Reference proteome</keyword>
<dbReference type="InterPro" id="IPR005202">
    <property type="entry name" value="TF_GRAS"/>
</dbReference>
<dbReference type="Gramene" id="OE9A024438T1">
    <property type="protein sequence ID" value="OE9A024438C1"/>
    <property type="gene ID" value="OE9A024438"/>
</dbReference>
<dbReference type="PROSITE" id="PS50985">
    <property type="entry name" value="GRAS"/>
    <property type="match status" value="1"/>
</dbReference>
<feature type="region of interest" description="VHIID" evidence="3">
    <location>
        <begin position="87"/>
        <end position="152"/>
    </location>
</feature>
<organism evidence="4 5">
    <name type="scientific">Olea europaea subsp. europaea</name>
    <dbReference type="NCBI Taxonomy" id="158383"/>
    <lineage>
        <taxon>Eukaryota</taxon>
        <taxon>Viridiplantae</taxon>
        <taxon>Streptophyta</taxon>
        <taxon>Embryophyta</taxon>
        <taxon>Tracheophyta</taxon>
        <taxon>Spermatophyta</taxon>
        <taxon>Magnoliopsida</taxon>
        <taxon>eudicotyledons</taxon>
        <taxon>Gunneridae</taxon>
        <taxon>Pentapetalae</taxon>
        <taxon>asterids</taxon>
        <taxon>lamiids</taxon>
        <taxon>Lamiales</taxon>
        <taxon>Oleaceae</taxon>
        <taxon>Oleeae</taxon>
        <taxon>Olea</taxon>
    </lineage>
</organism>
<dbReference type="PROSITE" id="PS51257">
    <property type="entry name" value="PROKAR_LIPOPROTEIN"/>
    <property type="match status" value="1"/>
</dbReference>
<dbReference type="Proteomes" id="UP000594638">
    <property type="component" value="Unassembled WGS sequence"/>
</dbReference>
<evidence type="ECO:0000313" key="5">
    <source>
        <dbReference type="Proteomes" id="UP000594638"/>
    </source>
</evidence>
<feature type="region of interest" description="Leucine repeat I (LRI)" evidence="3">
    <location>
        <begin position="8"/>
        <end position="68"/>
    </location>
</feature>
<evidence type="ECO:0000256" key="2">
    <source>
        <dbReference type="ARBA" id="ARBA00023163"/>
    </source>
</evidence>
<dbReference type="EMBL" id="CACTIH010003718">
    <property type="protein sequence ID" value="CAA2983073.1"/>
    <property type="molecule type" value="Genomic_DNA"/>
</dbReference>
<comment type="similarity">
    <text evidence="3">Belongs to the GRAS family.</text>
</comment>
<evidence type="ECO:0000256" key="3">
    <source>
        <dbReference type="PROSITE-ProRule" id="PRU01191"/>
    </source>
</evidence>
<evidence type="ECO:0000256" key="1">
    <source>
        <dbReference type="ARBA" id="ARBA00023015"/>
    </source>
</evidence>